<dbReference type="AlphaFoldDB" id="A0A4Q5B220"/>
<keyword evidence="1" id="KW-1133">Transmembrane helix</keyword>
<feature type="transmembrane region" description="Helical" evidence="1">
    <location>
        <begin position="80"/>
        <end position="98"/>
    </location>
</feature>
<comment type="caution">
    <text evidence="2">The sequence shown here is derived from an EMBL/GenBank/DDBJ whole genome shotgun (WGS) entry which is preliminary data.</text>
</comment>
<dbReference type="RefSeq" id="WP_129914061.1">
    <property type="nucleotide sequence ID" value="NZ_RYUY01000001.1"/>
</dbReference>
<dbReference type="EMBL" id="RYUY01000001">
    <property type="protein sequence ID" value="RYQ40618.1"/>
    <property type="molecule type" value="Genomic_DNA"/>
</dbReference>
<feature type="transmembrane region" description="Helical" evidence="1">
    <location>
        <begin position="118"/>
        <end position="136"/>
    </location>
</feature>
<organism evidence="2 3">
    <name type="scientific">Bifidobacterium pseudolongum subsp. globosum</name>
    <dbReference type="NCBI Taxonomy" id="1690"/>
    <lineage>
        <taxon>Bacteria</taxon>
        <taxon>Bacillati</taxon>
        <taxon>Actinomycetota</taxon>
        <taxon>Actinomycetes</taxon>
        <taxon>Bifidobacteriales</taxon>
        <taxon>Bifidobacteriaceae</taxon>
        <taxon>Bifidobacterium</taxon>
    </lineage>
</organism>
<sequence>MSLAVALCASLSYYLLFPVFVCMGRRLPMTMDNFGQMYQLLSGQHFLLFGASLITLLVFQLAFAMFYLGVIYIPDFDFRIICAALGITMAGYTVYVAVTLNHEFFLRLTPYIDDGLYYLDSIVSGAALLAAAFAAKLAENRGNNIGRIALWTLEGLLVIVAVGACFY</sequence>
<feature type="transmembrane region" description="Helical" evidence="1">
    <location>
        <begin position="48"/>
        <end position="73"/>
    </location>
</feature>
<evidence type="ECO:0000256" key="1">
    <source>
        <dbReference type="SAM" id="Phobius"/>
    </source>
</evidence>
<keyword evidence="1" id="KW-0472">Membrane</keyword>
<feature type="transmembrane region" description="Helical" evidence="1">
    <location>
        <begin position="148"/>
        <end position="166"/>
    </location>
</feature>
<name>A0A4Q5B220_9BIFI</name>
<reference evidence="2 3" key="1">
    <citation type="submission" date="2018-12" db="EMBL/GenBank/DDBJ databases">
        <title>Unveiling genomic diversity among members of the Bifidobacterium pseudolongum species, a widely distributed gut commensal of the animal kingdom.</title>
        <authorList>
            <person name="Lugli G.A."/>
            <person name="Duranti S."/>
            <person name="Albert K."/>
            <person name="Mancabelli L."/>
            <person name="Napoli S."/>
            <person name="Viappiani A."/>
            <person name="Anzalone R."/>
            <person name="Longhi G."/>
            <person name="Milani C."/>
            <person name="Turroni F."/>
            <person name="Alessandri G."/>
            <person name="Sela D.A."/>
            <person name="Van Sinderen D."/>
            <person name="Ventura M."/>
        </authorList>
    </citation>
    <scope>NUCLEOTIDE SEQUENCE [LARGE SCALE GENOMIC DNA]</scope>
    <source>
        <strain evidence="2 3">2001B</strain>
    </source>
</reference>
<dbReference type="Proteomes" id="UP000293208">
    <property type="component" value="Unassembled WGS sequence"/>
</dbReference>
<keyword evidence="1" id="KW-0812">Transmembrane</keyword>
<accession>A0A4Q5B220</accession>
<protein>
    <submittedName>
        <fullName evidence="2">Uncharacterized protein</fullName>
    </submittedName>
</protein>
<evidence type="ECO:0000313" key="3">
    <source>
        <dbReference type="Proteomes" id="UP000293208"/>
    </source>
</evidence>
<gene>
    <name evidence="2" type="ORF">PG2001B_0499</name>
</gene>
<evidence type="ECO:0000313" key="2">
    <source>
        <dbReference type="EMBL" id="RYQ40618.1"/>
    </source>
</evidence>
<proteinExistence type="predicted"/>